<dbReference type="Pfam" id="PF02776">
    <property type="entry name" value="TPP_enzyme_N"/>
    <property type="match status" value="1"/>
</dbReference>
<dbReference type="GO" id="GO:0003984">
    <property type="term" value="F:acetolactate synthase activity"/>
    <property type="evidence" value="ECO:0007669"/>
    <property type="project" value="TreeGrafter"/>
</dbReference>
<dbReference type="InterPro" id="IPR012001">
    <property type="entry name" value="Thiamin_PyroP_enz_TPP-bd_dom"/>
</dbReference>
<evidence type="ECO:0000256" key="1">
    <source>
        <dbReference type="ARBA" id="ARBA00007812"/>
    </source>
</evidence>
<dbReference type="Pfam" id="PF00205">
    <property type="entry name" value="TPP_enzyme_M"/>
    <property type="match status" value="1"/>
</dbReference>
<evidence type="ECO:0000313" key="8">
    <source>
        <dbReference type="Proteomes" id="UP000243650"/>
    </source>
</evidence>
<gene>
    <name evidence="7" type="ORF">C6I21_07010</name>
</gene>
<reference evidence="7 8" key="1">
    <citation type="submission" date="2018-03" db="EMBL/GenBank/DDBJ databases">
        <title>Bacillus urumqiensis sp. nov., a moderately haloalkaliphilic bacterium isolated from a salt lake.</title>
        <authorList>
            <person name="Zhao B."/>
            <person name="Liao Z."/>
        </authorList>
    </citation>
    <scope>NUCLEOTIDE SEQUENCE [LARGE SCALE GENOMIC DNA]</scope>
    <source>
        <strain evidence="7 8">BZ-SZ-XJ18</strain>
    </source>
</reference>
<dbReference type="CDD" id="cd07035">
    <property type="entry name" value="TPP_PYR_POX_like"/>
    <property type="match status" value="1"/>
</dbReference>
<comment type="similarity">
    <text evidence="1 3">Belongs to the TPP enzyme family.</text>
</comment>
<dbReference type="GO" id="GO:0000287">
    <property type="term" value="F:magnesium ion binding"/>
    <property type="evidence" value="ECO:0007669"/>
    <property type="project" value="InterPro"/>
</dbReference>
<organism evidence="7 8">
    <name type="scientific">Alkalicoccus urumqiensis</name>
    <name type="common">Bacillus urumqiensis</name>
    <dbReference type="NCBI Taxonomy" id="1548213"/>
    <lineage>
        <taxon>Bacteria</taxon>
        <taxon>Bacillati</taxon>
        <taxon>Bacillota</taxon>
        <taxon>Bacilli</taxon>
        <taxon>Bacillales</taxon>
        <taxon>Bacillaceae</taxon>
        <taxon>Alkalicoccus</taxon>
    </lineage>
</organism>
<dbReference type="Proteomes" id="UP000243650">
    <property type="component" value="Unassembled WGS sequence"/>
</dbReference>
<keyword evidence="8" id="KW-1185">Reference proteome</keyword>
<dbReference type="Pfam" id="PF02775">
    <property type="entry name" value="TPP_enzyme_C"/>
    <property type="match status" value="1"/>
</dbReference>
<dbReference type="InterPro" id="IPR000399">
    <property type="entry name" value="TPP-bd_CS"/>
</dbReference>
<evidence type="ECO:0000256" key="2">
    <source>
        <dbReference type="ARBA" id="ARBA00023052"/>
    </source>
</evidence>
<sequence length="535" mass="56346">MTAAVLADQLLSWGIKHIFGIPGKPVVPLILAADNAGLPFVLAKHECGGGYQAAGAALATGLPAVAIGTSGPGGTNMITAAAQAKALHAPVLFITGHPSIQASTKPQGQDSSMYGTDLTRLFEPVTKFSARIERPDNVRQVLDYALHKALTGKKGPVHLSIPADVLTAEIEPFQLPLPVDSPLRSGRLEEAAQLLSTAEKPMILAGKGIDAAGCYDELTAFAEAWQIPVSTTPGGKGCFLTGHPLSLGAFGLGGNDRPHAYVEEGVDVLVVLGSKLSDMSVAGWPQEKLPSHIIHVDIDGSVIGRTFDIPVTAIEGDLKENLHHFPLPETKPGLRPLPDVEEPVPDGGGRTLSTAAAVRLLKELVPDDAVLYGDDGSHTFYAIQQYPITQPGSFYFDDVFGAMGHGLGLAIGAKLAAPEQTTVCLTGDGCLFMHGTEIATAVEHGAAVLFIVVNNEALDMVDKGMKRHVGRSVGTVYKNPVNAAMFAQGLGADAVRVYSEEELRRALDGRFPLTEPLVVELCVDTEEIPPTMRRG</sequence>
<feature type="domain" description="Thiamine pyrophosphate enzyme N-terminal TPP-binding" evidence="6">
    <location>
        <begin position="3"/>
        <end position="104"/>
    </location>
</feature>
<evidence type="ECO:0000313" key="7">
    <source>
        <dbReference type="EMBL" id="PRO66110.1"/>
    </source>
</evidence>
<dbReference type="OrthoDB" id="4494979at2"/>
<dbReference type="SUPFAM" id="SSF52518">
    <property type="entry name" value="Thiamin diphosphate-binding fold (THDP-binding)"/>
    <property type="match status" value="2"/>
</dbReference>
<dbReference type="Gene3D" id="3.40.50.1220">
    <property type="entry name" value="TPP-binding domain"/>
    <property type="match status" value="1"/>
</dbReference>
<keyword evidence="2 3" id="KW-0786">Thiamine pyrophosphate</keyword>
<dbReference type="AlphaFoldDB" id="A0A2P6MIK5"/>
<evidence type="ECO:0000259" key="6">
    <source>
        <dbReference type="Pfam" id="PF02776"/>
    </source>
</evidence>
<feature type="domain" description="Thiamine pyrophosphate enzyme TPP-binding" evidence="5">
    <location>
        <begin position="376"/>
        <end position="520"/>
    </location>
</feature>
<evidence type="ECO:0000259" key="5">
    <source>
        <dbReference type="Pfam" id="PF02775"/>
    </source>
</evidence>
<dbReference type="PROSITE" id="PS00187">
    <property type="entry name" value="TPP_ENZYMES"/>
    <property type="match status" value="1"/>
</dbReference>
<dbReference type="SUPFAM" id="SSF52467">
    <property type="entry name" value="DHS-like NAD/FAD-binding domain"/>
    <property type="match status" value="1"/>
</dbReference>
<dbReference type="InterPro" id="IPR045229">
    <property type="entry name" value="TPP_enz"/>
</dbReference>
<dbReference type="InterPro" id="IPR029035">
    <property type="entry name" value="DHS-like_NAD/FAD-binding_dom"/>
</dbReference>
<accession>A0A2P6MIK5</accession>
<dbReference type="GO" id="GO:0050660">
    <property type="term" value="F:flavin adenine dinucleotide binding"/>
    <property type="evidence" value="ECO:0007669"/>
    <property type="project" value="TreeGrafter"/>
</dbReference>
<dbReference type="InterPro" id="IPR011766">
    <property type="entry name" value="TPP_enzyme_TPP-bd"/>
</dbReference>
<evidence type="ECO:0000256" key="3">
    <source>
        <dbReference type="RuleBase" id="RU362132"/>
    </source>
</evidence>
<dbReference type="GO" id="GO:0005948">
    <property type="term" value="C:acetolactate synthase complex"/>
    <property type="evidence" value="ECO:0007669"/>
    <property type="project" value="TreeGrafter"/>
</dbReference>
<dbReference type="CDD" id="cd00568">
    <property type="entry name" value="TPP_enzymes"/>
    <property type="match status" value="1"/>
</dbReference>
<proteinExistence type="inferred from homology"/>
<dbReference type="InterPro" id="IPR012000">
    <property type="entry name" value="Thiamin_PyroP_enz_cen_dom"/>
</dbReference>
<dbReference type="RefSeq" id="WP_105958793.1">
    <property type="nucleotide sequence ID" value="NZ_PVNS01000005.1"/>
</dbReference>
<name>A0A2P6MIK5_ALKUR</name>
<dbReference type="PANTHER" id="PTHR18968:SF167">
    <property type="entry name" value="ACETOLACTATE SYNTHASE LARGE SUBUNIT ILVB2-RELATED"/>
    <property type="match status" value="1"/>
</dbReference>
<dbReference type="GO" id="GO:0009099">
    <property type="term" value="P:L-valine biosynthetic process"/>
    <property type="evidence" value="ECO:0007669"/>
    <property type="project" value="TreeGrafter"/>
</dbReference>
<dbReference type="InterPro" id="IPR029061">
    <property type="entry name" value="THDP-binding"/>
</dbReference>
<comment type="caution">
    <text evidence="7">The sequence shown here is derived from an EMBL/GenBank/DDBJ whole genome shotgun (WGS) entry which is preliminary data.</text>
</comment>
<dbReference type="EMBL" id="PVNS01000005">
    <property type="protein sequence ID" value="PRO66110.1"/>
    <property type="molecule type" value="Genomic_DNA"/>
</dbReference>
<dbReference type="PANTHER" id="PTHR18968">
    <property type="entry name" value="THIAMINE PYROPHOSPHATE ENZYMES"/>
    <property type="match status" value="1"/>
</dbReference>
<protein>
    <submittedName>
        <fullName evidence="7">Acetolactate synthase</fullName>
    </submittedName>
</protein>
<feature type="domain" description="Thiamine pyrophosphate enzyme central" evidence="4">
    <location>
        <begin position="188"/>
        <end position="323"/>
    </location>
</feature>
<dbReference type="GO" id="GO:0009097">
    <property type="term" value="P:isoleucine biosynthetic process"/>
    <property type="evidence" value="ECO:0007669"/>
    <property type="project" value="TreeGrafter"/>
</dbReference>
<dbReference type="Gene3D" id="3.40.50.970">
    <property type="match status" value="2"/>
</dbReference>
<dbReference type="GO" id="GO:0030976">
    <property type="term" value="F:thiamine pyrophosphate binding"/>
    <property type="evidence" value="ECO:0007669"/>
    <property type="project" value="InterPro"/>
</dbReference>
<evidence type="ECO:0000259" key="4">
    <source>
        <dbReference type="Pfam" id="PF00205"/>
    </source>
</evidence>